<organism evidence="1 2">
    <name type="scientific">Nonomuraea glycinis</name>
    <dbReference type="NCBI Taxonomy" id="2047744"/>
    <lineage>
        <taxon>Bacteria</taxon>
        <taxon>Bacillati</taxon>
        <taxon>Actinomycetota</taxon>
        <taxon>Actinomycetes</taxon>
        <taxon>Streptosporangiales</taxon>
        <taxon>Streptosporangiaceae</taxon>
        <taxon>Nonomuraea</taxon>
    </lineage>
</organism>
<reference evidence="1" key="1">
    <citation type="journal article" date="2014" name="Int. J. Syst. Evol. Microbiol.">
        <title>Complete genome sequence of Corynebacterium casei LMG S-19264T (=DSM 44701T), isolated from a smear-ripened cheese.</title>
        <authorList>
            <consortium name="US DOE Joint Genome Institute (JGI-PGF)"/>
            <person name="Walter F."/>
            <person name="Albersmeier A."/>
            <person name="Kalinowski J."/>
            <person name="Ruckert C."/>
        </authorList>
    </citation>
    <scope>NUCLEOTIDE SEQUENCE</scope>
    <source>
        <strain evidence="1">CGMCC 4.7430</strain>
    </source>
</reference>
<name>A0A918A1B4_9ACTN</name>
<evidence type="ECO:0000313" key="2">
    <source>
        <dbReference type="Proteomes" id="UP000660745"/>
    </source>
</evidence>
<gene>
    <name evidence="1" type="ORF">GCM10012278_05970</name>
</gene>
<comment type="caution">
    <text evidence="1">The sequence shown here is derived from an EMBL/GenBank/DDBJ whole genome shotgun (WGS) entry which is preliminary data.</text>
</comment>
<accession>A0A918A1B4</accession>
<dbReference type="AlphaFoldDB" id="A0A918A1B4"/>
<proteinExistence type="predicted"/>
<protein>
    <submittedName>
        <fullName evidence="1">Uncharacterized protein</fullName>
    </submittedName>
</protein>
<dbReference type="EMBL" id="BMNK01000001">
    <property type="protein sequence ID" value="GGP01697.1"/>
    <property type="molecule type" value="Genomic_DNA"/>
</dbReference>
<dbReference type="Proteomes" id="UP000660745">
    <property type="component" value="Unassembled WGS sequence"/>
</dbReference>
<keyword evidence="2" id="KW-1185">Reference proteome</keyword>
<sequence length="101" mass="11031">MPDPITPAVAAQAATHLTNLQELLQNLGLHARLLTQDERLPRLRVINPEAATLSEVIAAAPKDDQWLFWWSWAEPIVEVSQPATAAARIRHVLAAARPSAA</sequence>
<dbReference type="RefSeq" id="WP_189136872.1">
    <property type="nucleotide sequence ID" value="NZ_BMNK01000001.1"/>
</dbReference>
<reference evidence="1" key="2">
    <citation type="submission" date="2020-09" db="EMBL/GenBank/DDBJ databases">
        <authorList>
            <person name="Sun Q."/>
            <person name="Zhou Y."/>
        </authorList>
    </citation>
    <scope>NUCLEOTIDE SEQUENCE</scope>
    <source>
        <strain evidence="1">CGMCC 4.7430</strain>
    </source>
</reference>
<evidence type="ECO:0000313" key="1">
    <source>
        <dbReference type="EMBL" id="GGP01697.1"/>
    </source>
</evidence>